<feature type="transmembrane region" description="Helical" evidence="1">
    <location>
        <begin position="87"/>
        <end position="106"/>
    </location>
</feature>
<accession>A0A2H3BQC7</accession>
<gene>
    <name evidence="2" type="ORF">ARMSODRAFT_958372</name>
</gene>
<proteinExistence type="predicted"/>
<keyword evidence="1" id="KW-0812">Transmembrane</keyword>
<keyword evidence="1" id="KW-0472">Membrane</keyword>
<feature type="transmembrane region" description="Helical" evidence="1">
    <location>
        <begin position="12"/>
        <end position="33"/>
    </location>
</feature>
<evidence type="ECO:0000256" key="1">
    <source>
        <dbReference type="SAM" id="Phobius"/>
    </source>
</evidence>
<evidence type="ECO:0000313" key="2">
    <source>
        <dbReference type="EMBL" id="PBK68248.1"/>
    </source>
</evidence>
<name>A0A2H3BQC7_9AGAR</name>
<evidence type="ECO:0008006" key="4">
    <source>
        <dbReference type="Google" id="ProtNLM"/>
    </source>
</evidence>
<reference evidence="3" key="1">
    <citation type="journal article" date="2017" name="Nat. Ecol. Evol.">
        <title>Genome expansion and lineage-specific genetic innovations in the forest pathogenic fungi Armillaria.</title>
        <authorList>
            <person name="Sipos G."/>
            <person name="Prasanna A.N."/>
            <person name="Walter M.C."/>
            <person name="O'Connor E."/>
            <person name="Balint B."/>
            <person name="Krizsan K."/>
            <person name="Kiss B."/>
            <person name="Hess J."/>
            <person name="Varga T."/>
            <person name="Slot J."/>
            <person name="Riley R."/>
            <person name="Boka B."/>
            <person name="Rigling D."/>
            <person name="Barry K."/>
            <person name="Lee J."/>
            <person name="Mihaltcheva S."/>
            <person name="LaButti K."/>
            <person name="Lipzen A."/>
            <person name="Waldron R."/>
            <person name="Moloney N.M."/>
            <person name="Sperisen C."/>
            <person name="Kredics L."/>
            <person name="Vagvoelgyi C."/>
            <person name="Patrignani A."/>
            <person name="Fitzpatrick D."/>
            <person name="Nagy I."/>
            <person name="Doyle S."/>
            <person name="Anderson J.B."/>
            <person name="Grigoriev I.V."/>
            <person name="Gueldener U."/>
            <person name="Muensterkoetter M."/>
            <person name="Nagy L.G."/>
        </authorList>
    </citation>
    <scope>NUCLEOTIDE SEQUENCE [LARGE SCALE GENOMIC DNA]</scope>
    <source>
        <strain evidence="3">28-4</strain>
    </source>
</reference>
<feature type="transmembrane region" description="Helical" evidence="1">
    <location>
        <begin position="53"/>
        <end position="75"/>
    </location>
</feature>
<dbReference type="AlphaFoldDB" id="A0A2H3BQC7"/>
<dbReference type="Proteomes" id="UP000218334">
    <property type="component" value="Unassembled WGS sequence"/>
</dbReference>
<evidence type="ECO:0000313" key="3">
    <source>
        <dbReference type="Proteomes" id="UP000218334"/>
    </source>
</evidence>
<keyword evidence="1" id="KW-1133">Transmembrane helix</keyword>
<dbReference type="EMBL" id="KZ293433">
    <property type="protein sequence ID" value="PBK68248.1"/>
    <property type="molecule type" value="Genomic_DNA"/>
</dbReference>
<protein>
    <recommendedName>
        <fullName evidence="4">MARVEL domain-containing protein</fullName>
    </recommendedName>
</protein>
<organism evidence="2 3">
    <name type="scientific">Armillaria solidipes</name>
    <dbReference type="NCBI Taxonomy" id="1076256"/>
    <lineage>
        <taxon>Eukaryota</taxon>
        <taxon>Fungi</taxon>
        <taxon>Dikarya</taxon>
        <taxon>Basidiomycota</taxon>
        <taxon>Agaricomycotina</taxon>
        <taxon>Agaricomycetes</taxon>
        <taxon>Agaricomycetidae</taxon>
        <taxon>Agaricales</taxon>
        <taxon>Marasmiineae</taxon>
        <taxon>Physalacriaceae</taxon>
        <taxon>Armillaria</taxon>
    </lineage>
</organism>
<sequence length="185" mass="20552">MGIDLPPLRIALYFTLGVFSIVLLGLTSARIHYTTNLPAGDPLNGGVAFYDPIVVELLVTTILTMAWCIYIVRAIHKRVDNGFISTFRGELIGLFVLWLFWIVGAAKSSTIWGDLGWCQQYQPCRILTAMLAFAWLGWIVLTLIMILSIIFSVVNGAFNEPLHGRWDPRASVYTGNMSTRNSAAV</sequence>
<feature type="transmembrane region" description="Helical" evidence="1">
    <location>
        <begin position="126"/>
        <end position="154"/>
    </location>
</feature>
<keyword evidence="3" id="KW-1185">Reference proteome</keyword>